<organism evidence="11 12">
    <name type="scientific">Natribacillus halophilus</name>
    <dbReference type="NCBI Taxonomy" id="549003"/>
    <lineage>
        <taxon>Bacteria</taxon>
        <taxon>Bacillati</taxon>
        <taxon>Bacillota</taxon>
        <taxon>Bacilli</taxon>
        <taxon>Bacillales</taxon>
        <taxon>Bacillaceae</taxon>
        <taxon>Natribacillus</taxon>
    </lineage>
</organism>
<dbReference type="CDD" id="cd00840">
    <property type="entry name" value="MPP_Mre11_N"/>
    <property type="match status" value="1"/>
</dbReference>
<keyword evidence="5 8" id="KW-0378">Hydrolase</keyword>
<dbReference type="RefSeq" id="WP_090395565.1">
    <property type="nucleotide sequence ID" value="NZ_FNEN01000001.1"/>
</dbReference>
<evidence type="ECO:0000256" key="5">
    <source>
        <dbReference type="ARBA" id="ARBA00022801"/>
    </source>
</evidence>
<dbReference type="InterPro" id="IPR004843">
    <property type="entry name" value="Calcineurin-like_PHP"/>
</dbReference>
<dbReference type="GO" id="GO:0006310">
    <property type="term" value="P:DNA recombination"/>
    <property type="evidence" value="ECO:0007669"/>
    <property type="project" value="UniProtKB-KW"/>
</dbReference>
<dbReference type="GO" id="GO:0004519">
    <property type="term" value="F:endonuclease activity"/>
    <property type="evidence" value="ECO:0007669"/>
    <property type="project" value="UniProtKB-KW"/>
</dbReference>
<name>A0A1G8J7C4_9BACI</name>
<dbReference type="GO" id="GO:0006260">
    <property type="term" value="P:DNA replication"/>
    <property type="evidence" value="ECO:0007669"/>
    <property type="project" value="UniProtKB-KW"/>
</dbReference>
<dbReference type="InterPro" id="IPR004593">
    <property type="entry name" value="SbcD"/>
</dbReference>
<dbReference type="SUPFAM" id="SSF56300">
    <property type="entry name" value="Metallo-dependent phosphatases"/>
    <property type="match status" value="1"/>
</dbReference>
<dbReference type="InterPro" id="IPR026843">
    <property type="entry name" value="SbcD_C"/>
</dbReference>
<evidence type="ECO:0000256" key="2">
    <source>
        <dbReference type="ARBA" id="ARBA00011322"/>
    </source>
</evidence>
<sequence length="399" mass="44631">MRILHTADWHLGRTLEGRDRLPEHEAFMDELVTIIDEYAIDAVLMAGDVFDSSNPPASAERFFYESMSRLSDKGKRPIIVIAGNHDQPERLAAAMPLLQEQSIHIVGWPRTTAVKVPIASAKTHLHVAALPYPSEARLNESFSDAGVFAGDDEAYRMAYDARISRLFQQLSAGFTNDNVNMVMSHLFMAGGAGSDSERPIEVGGAYTVRPGSLPDNIAYTALGHLHRPQWVREATSPTRYAGSPLAFSFNETGVAKSVSIIEAHPGEPAEVTEIPLSSGKALTRWKATEGLSQVDRWLDEGRGRNDWIELSIHSEYTLKPDEIQAIRRAHPGIVTIRMILPEETFHMYETRRDLPIEELFRQFYEKKTGGAVPEPALTQLFLELLEEDKDDTRQEVNVR</sequence>
<comment type="subunit">
    <text evidence="2 8">Heterodimer of SbcC and SbcD.</text>
</comment>
<dbReference type="AlphaFoldDB" id="A0A1G8J7C4"/>
<dbReference type="NCBIfam" id="TIGR00619">
    <property type="entry name" value="sbcd"/>
    <property type="match status" value="1"/>
</dbReference>
<dbReference type="EMBL" id="FNEN01000001">
    <property type="protein sequence ID" value="SDI26943.1"/>
    <property type="molecule type" value="Genomic_DNA"/>
</dbReference>
<keyword evidence="12" id="KW-1185">Reference proteome</keyword>
<comment type="similarity">
    <text evidence="1 8">Belongs to the SbcD family.</text>
</comment>
<proteinExistence type="inferred from homology"/>
<dbReference type="Pfam" id="PF12320">
    <property type="entry name" value="SbcD_C"/>
    <property type="match status" value="1"/>
</dbReference>
<reference evidence="11 12" key="1">
    <citation type="submission" date="2016-10" db="EMBL/GenBank/DDBJ databases">
        <authorList>
            <person name="de Groot N.N."/>
        </authorList>
    </citation>
    <scope>NUCLEOTIDE SEQUENCE [LARGE SCALE GENOMIC DNA]</scope>
    <source>
        <strain evidence="11 12">DSM 21771</strain>
    </source>
</reference>
<dbReference type="GO" id="GO:0008408">
    <property type="term" value="F:3'-5' exonuclease activity"/>
    <property type="evidence" value="ECO:0007669"/>
    <property type="project" value="InterPro"/>
</dbReference>
<keyword evidence="8" id="KW-0255">Endonuclease</keyword>
<feature type="domain" description="Calcineurin-like phosphoesterase" evidence="9">
    <location>
        <begin position="1"/>
        <end position="116"/>
    </location>
</feature>
<dbReference type="Pfam" id="PF00149">
    <property type="entry name" value="Metallophos"/>
    <property type="match status" value="1"/>
</dbReference>
<dbReference type="Proteomes" id="UP000198853">
    <property type="component" value="Unassembled WGS sequence"/>
</dbReference>
<evidence type="ECO:0000256" key="8">
    <source>
        <dbReference type="RuleBase" id="RU363069"/>
    </source>
</evidence>
<protein>
    <recommendedName>
        <fullName evidence="3 8">Nuclease SbcCD subunit D</fullName>
    </recommendedName>
</protein>
<evidence type="ECO:0000313" key="12">
    <source>
        <dbReference type="Proteomes" id="UP000198853"/>
    </source>
</evidence>
<keyword evidence="4 8" id="KW-0540">Nuclease</keyword>
<dbReference type="PANTHER" id="PTHR30337:SF0">
    <property type="entry name" value="NUCLEASE SBCCD SUBUNIT D"/>
    <property type="match status" value="1"/>
</dbReference>
<evidence type="ECO:0000256" key="4">
    <source>
        <dbReference type="ARBA" id="ARBA00022722"/>
    </source>
</evidence>
<dbReference type="OrthoDB" id="9773856at2"/>
<evidence type="ECO:0000313" key="11">
    <source>
        <dbReference type="EMBL" id="SDI26943.1"/>
    </source>
</evidence>
<dbReference type="InterPro" id="IPR041796">
    <property type="entry name" value="Mre11_N"/>
</dbReference>
<comment type="function">
    <text evidence="8">SbcCD cleaves DNA hairpin structures. These structures can inhibit DNA replication and are intermediates in certain DNA recombination reactions. The complex acts as a 3'-&gt;5' double strand exonuclease that can open hairpins. It also has a 5' single-strand endonuclease activity.</text>
</comment>
<evidence type="ECO:0000256" key="6">
    <source>
        <dbReference type="ARBA" id="ARBA00022839"/>
    </source>
</evidence>
<gene>
    <name evidence="8" type="primary">sbcD</name>
    <name evidence="11" type="ORF">SAMN04488123_10163</name>
</gene>
<keyword evidence="8" id="KW-0235">DNA replication</keyword>
<dbReference type="PANTHER" id="PTHR30337">
    <property type="entry name" value="COMPONENT OF ATP-DEPENDENT DSDNA EXONUCLEASE"/>
    <property type="match status" value="1"/>
</dbReference>
<evidence type="ECO:0000256" key="3">
    <source>
        <dbReference type="ARBA" id="ARBA00013365"/>
    </source>
</evidence>
<keyword evidence="6 8" id="KW-0269">Exonuclease</keyword>
<evidence type="ECO:0000256" key="7">
    <source>
        <dbReference type="ARBA" id="ARBA00023172"/>
    </source>
</evidence>
<feature type="domain" description="Nuclease SbcCD subunit D C-terminal" evidence="10">
    <location>
        <begin position="281"/>
        <end position="367"/>
    </location>
</feature>
<evidence type="ECO:0000256" key="1">
    <source>
        <dbReference type="ARBA" id="ARBA00010555"/>
    </source>
</evidence>
<evidence type="ECO:0000259" key="9">
    <source>
        <dbReference type="Pfam" id="PF00149"/>
    </source>
</evidence>
<keyword evidence="7 8" id="KW-0233">DNA recombination</keyword>
<evidence type="ECO:0000259" key="10">
    <source>
        <dbReference type="Pfam" id="PF12320"/>
    </source>
</evidence>
<dbReference type="InterPro" id="IPR050535">
    <property type="entry name" value="DNA_Repair-Maintenance_Comp"/>
</dbReference>
<accession>A0A1G8J7C4</accession>
<dbReference type="InterPro" id="IPR029052">
    <property type="entry name" value="Metallo-depent_PP-like"/>
</dbReference>
<dbReference type="Gene3D" id="3.60.21.10">
    <property type="match status" value="1"/>
</dbReference>